<evidence type="ECO:0000313" key="1">
    <source>
        <dbReference type="EMBL" id="QIH72680.1"/>
    </source>
</evidence>
<reference evidence="1 2" key="1">
    <citation type="submission" date="2020-01" db="EMBL/GenBank/DDBJ databases">
        <authorList>
            <person name="Wang S."/>
        </authorList>
    </citation>
    <scope>NUCLEOTIDE SEQUENCE [LARGE SCALE GENOMIC DNA]</scope>
    <source>
        <strain evidence="1 2">D151-2-6</strain>
    </source>
</reference>
<dbReference type="EMBL" id="CP048751">
    <property type="protein sequence ID" value="QIH72680.1"/>
    <property type="molecule type" value="Genomic_DNA"/>
</dbReference>
<proteinExistence type="predicted"/>
<accession>A0AB37E6V4</accession>
<dbReference type="KEGG" id="bmed:GYM46_06790"/>
<dbReference type="Proteomes" id="UP000501325">
    <property type="component" value="Chromosome"/>
</dbReference>
<name>A0AB37E6V4_9CAUL</name>
<dbReference type="AlphaFoldDB" id="A0AB37E6V4"/>
<organism evidence="1 2">
    <name type="scientific">Brevundimonas mediterranea</name>
    <dbReference type="NCBI Taxonomy" id="74329"/>
    <lineage>
        <taxon>Bacteria</taxon>
        <taxon>Pseudomonadati</taxon>
        <taxon>Pseudomonadota</taxon>
        <taxon>Alphaproteobacteria</taxon>
        <taxon>Caulobacterales</taxon>
        <taxon>Caulobacteraceae</taxon>
        <taxon>Brevundimonas</taxon>
    </lineage>
</organism>
<gene>
    <name evidence="1" type="ORF">GYM46_06790</name>
</gene>
<sequence length="132" mass="14740">MSITRIRAEREEIARQRAALDKRDADLAVAEKVLVELEGVDASSAPEAPYELNLSPQATTRREKIIEALKGPKLWMTSGEINKAIYKRHGVMIKTTSLYPMLTLMTKEGVLMRSKDKLALESRIGEGSQVND</sequence>
<evidence type="ECO:0000313" key="2">
    <source>
        <dbReference type="Proteomes" id="UP000501325"/>
    </source>
</evidence>
<protein>
    <submittedName>
        <fullName evidence="1">Uncharacterized protein</fullName>
    </submittedName>
</protein>
<dbReference type="RefSeq" id="WP_040349177.1">
    <property type="nucleotide sequence ID" value="NZ_CP048751.1"/>
</dbReference>